<dbReference type="InterPro" id="IPR005804">
    <property type="entry name" value="FA_desaturase_dom"/>
</dbReference>
<keyword evidence="4 12" id="KW-0812">Transmembrane</keyword>
<evidence type="ECO:0000256" key="8">
    <source>
        <dbReference type="ARBA" id="ARBA00023004"/>
    </source>
</evidence>
<evidence type="ECO:0000313" key="14">
    <source>
        <dbReference type="EMBL" id="WKN37607.1"/>
    </source>
</evidence>
<reference evidence="14" key="2">
    <citation type="journal article" date="2024" name="Antonie Van Leeuwenhoek">
        <title>Roseihalotalea indica gen. nov., sp. nov., a halophilic Bacteroidetes from mesopelagic Southwest Indian Ocean with higher carbohydrate metabolic potential.</title>
        <authorList>
            <person name="Chen B."/>
            <person name="Zhang M."/>
            <person name="Lin D."/>
            <person name="Ye J."/>
            <person name="Tang K."/>
        </authorList>
    </citation>
    <scope>NUCLEOTIDE SEQUENCE</scope>
    <source>
        <strain evidence="14">TK19036</strain>
    </source>
</reference>
<evidence type="ECO:0000256" key="9">
    <source>
        <dbReference type="ARBA" id="ARBA00023098"/>
    </source>
</evidence>
<name>A0AA49GNI4_9BACT</name>
<evidence type="ECO:0000256" key="2">
    <source>
        <dbReference type="ARBA" id="ARBA00008749"/>
    </source>
</evidence>
<comment type="subcellular location">
    <subcellularLocation>
        <location evidence="1">Membrane</location>
        <topology evidence="1">Multi-pass membrane protein</topology>
    </subcellularLocation>
</comment>
<dbReference type="GO" id="GO:0016020">
    <property type="term" value="C:membrane"/>
    <property type="evidence" value="ECO:0007669"/>
    <property type="project" value="UniProtKB-SubCell"/>
</dbReference>
<keyword evidence="8" id="KW-0408">Iron</keyword>
<proteinExistence type="inferred from homology"/>
<keyword evidence="7" id="KW-0560">Oxidoreductase</keyword>
<evidence type="ECO:0000256" key="5">
    <source>
        <dbReference type="ARBA" id="ARBA00022832"/>
    </source>
</evidence>
<dbReference type="EMBL" id="CP120682">
    <property type="protein sequence ID" value="WKN37607.1"/>
    <property type="molecule type" value="Genomic_DNA"/>
</dbReference>
<evidence type="ECO:0000256" key="11">
    <source>
        <dbReference type="ARBA" id="ARBA00023160"/>
    </source>
</evidence>
<keyword evidence="3" id="KW-0444">Lipid biosynthesis</keyword>
<feature type="domain" description="Fatty acid desaturase" evidence="13">
    <location>
        <begin position="3"/>
        <end position="227"/>
    </location>
</feature>
<gene>
    <name evidence="14" type="ORF">K4G66_02635</name>
</gene>
<feature type="transmembrane region" description="Helical" evidence="12">
    <location>
        <begin position="6"/>
        <end position="27"/>
    </location>
</feature>
<sequence length="256" mass="30379">MAVILVFFIAHWYLSLFFQTFFLHRYAAHKAFTMSKTTEKVFFVLTWIFQGSNYLSAYGYGVMHRMHHAFADTPEDPHSPTYDETIWNMMWKTKTIYSAIANDEMEVEERFKKGVPRWDRFDKFARSGASRVFWGALYVMVYWQFATEWWLWLLLPVQFLMSPVHGAIINWFAHKYGYRNFPVKDTSKNFLPVDFLMMGESYHNNHHKHGSRANFGGIRWHEIDPTYYVILLLDKLNVIQLAKNKEASLTVNRNAA</sequence>
<evidence type="ECO:0000256" key="10">
    <source>
        <dbReference type="ARBA" id="ARBA00023136"/>
    </source>
</evidence>
<evidence type="ECO:0000256" key="3">
    <source>
        <dbReference type="ARBA" id="ARBA00022516"/>
    </source>
</evidence>
<keyword evidence="5" id="KW-0276">Fatty acid metabolism</keyword>
<accession>A0AA49GNI4</accession>
<protein>
    <submittedName>
        <fullName evidence="14">Acyl-CoA desaturase</fullName>
    </submittedName>
</protein>
<keyword evidence="11" id="KW-0275">Fatty acid biosynthesis</keyword>
<comment type="similarity">
    <text evidence="2">Belongs to the fatty acid desaturase type 2 family.</text>
</comment>
<dbReference type="GO" id="GO:0016717">
    <property type="term" value="F:oxidoreductase activity, acting on paired donors, with oxidation of a pair of donors resulting in the reduction of molecular oxygen to two molecules of water"/>
    <property type="evidence" value="ECO:0007669"/>
    <property type="project" value="InterPro"/>
</dbReference>
<feature type="transmembrane region" description="Helical" evidence="12">
    <location>
        <begin position="149"/>
        <end position="173"/>
    </location>
</feature>
<reference evidence="14" key="1">
    <citation type="journal article" date="2023" name="Comput. Struct. Biotechnol. J.">
        <title>Discovery of a novel marine Bacteroidetes with a rich repertoire of carbohydrate-active enzymes.</title>
        <authorList>
            <person name="Chen B."/>
            <person name="Liu G."/>
            <person name="Chen Q."/>
            <person name="Wang H."/>
            <person name="Liu L."/>
            <person name="Tang K."/>
        </authorList>
    </citation>
    <scope>NUCLEOTIDE SEQUENCE</scope>
    <source>
        <strain evidence="14">TK19036</strain>
    </source>
</reference>
<keyword evidence="6 12" id="KW-1133">Transmembrane helix</keyword>
<dbReference type="PANTHER" id="PTHR11351:SF31">
    <property type="entry name" value="DESATURASE 1, ISOFORM A-RELATED"/>
    <property type="match status" value="1"/>
</dbReference>
<evidence type="ECO:0000256" key="12">
    <source>
        <dbReference type="SAM" id="Phobius"/>
    </source>
</evidence>
<keyword evidence="10 12" id="KW-0472">Membrane</keyword>
<dbReference type="CDD" id="cd03505">
    <property type="entry name" value="Delta9-FADS-like"/>
    <property type="match status" value="1"/>
</dbReference>
<organism evidence="14">
    <name type="scientific">Roseihalotalea indica</name>
    <dbReference type="NCBI Taxonomy" id="2867963"/>
    <lineage>
        <taxon>Bacteria</taxon>
        <taxon>Pseudomonadati</taxon>
        <taxon>Bacteroidota</taxon>
        <taxon>Cytophagia</taxon>
        <taxon>Cytophagales</taxon>
        <taxon>Catalimonadaceae</taxon>
        <taxon>Roseihalotalea</taxon>
    </lineage>
</organism>
<evidence type="ECO:0000256" key="7">
    <source>
        <dbReference type="ARBA" id="ARBA00023002"/>
    </source>
</evidence>
<feature type="transmembrane region" description="Helical" evidence="12">
    <location>
        <begin position="124"/>
        <end position="143"/>
    </location>
</feature>
<keyword evidence="9" id="KW-0443">Lipid metabolism</keyword>
<dbReference type="InterPro" id="IPR015876">
    <property type="entry name" value="Acyl-CoA_DS"/>
</dbReference>
<dbReference type="Pfam" id="PF00487">
    <property type="entry name" value="FA_desaturase"/>
    <property type="match status" value="1"/>
</dbReference>
<evidence type="ECO:0000256" key="1">
    <source>
        <dbReference type="ARBA" id="ARBA00004141"/>
    </source>
</evidence>
<evidence type="ECO:0000256" key="6">
    <source>
        <dbReference type="ARBA" id="ARBA00022989"/>
    </source>
</evidence>
<dbReference type="GO" id="GO:0006633">
    <property type="term" value="P:fatty acid biosynthetic process"/>
    <property type="evidence" value="ECO:0007669"/>
    <property type="project" value="UniProtKB-KW"/>
</dbReference>
<evidence type="ECO:0000259" key="13">
    <source>
        <dbReference type="Pfam" id="PF00487"/>
    </source>
</evidence>
<evidence type="ECO:0000256" key="4">
    <source>
        <dbReference type="ARBA" id="ARBA00022692"/>
    </source>
</evidence>
<dbReference type="AlphaFoldDB" id="A0AA49GNI4"/>
<dbReference type="PANTHER" id="PTHR11351">
    <property type="entry name" value="ACYL-COA DESATURASE"/>
    <property type="match status" value="1"/>
</dbReference>